<dbReference type="AlphaFoldDB" id="A0A7J7JXZ0"/>
<name>A0A7J7JXZ0_BUGNE</name>
<dbReference type="CDD" id="cd00033">
    <property type="entry name" value="CCP"/>
    <property type="match status" value="2"/>
</dbReference>
<feature type="chain" id="PRO_5029782282" evidence="7">
    <location>
        <begin position="22"/>
        <end position="429"/>
    </location>
</feature>
<feature type="domain" description="Sushi" evidence="8">
    <location>
        <begin position="273"/>
        <end position="338"/>
    </location>
</feature>
<evidence type="ECO:0000256" key="7">
    <source>
        <dbReference type="SAM" id="SignalP"/>
    </source>
</evidence>
<keyword evidence="6" id="KW-0812">Transmembrane</keyword>
<dbReference type="SUPFAM" id="SSF57535">
    <property type="entry name" value="Complement control module/SCR domain"/>
    <property type="match status" value="3"/>
</dbReference>
<protein>
    <submittedName>
        <fullName evidence="9">CR2</fullName>
    </submittedName>
</protein>
<evidence type="ECO:0000256" key="5">
    <source>
        <dbReference type="PROSITE-ProRule" id="PRU00302"/>
    </source>
</evidence>
<proteinExistence type="predicted"/>
<feature type="signal peptide" evidence="7">
    <location>
        <begin position="1"/>
        <end position="21"/>
    </location>
</feature>
<dbReference type="PROSITE" id="PS50923">
    <property type="entry name" value="SUSHI"/>
    <property type="match status" value="3"/>
</dbReference>
<feature type="transmembrane region" description="Helical" evidence="6">
    <location>
        <begin position="359"/>
        <end position="389"/>
    </location>
</feature>
<feature type="domain" description="Sushi" evidence="8">
    <location>
        <begin position="151"/>
        <end position="213"/>
    </location>
</feature>
<dbReference type="Proteomes" id="UP000593567">
    <property type="component" value="Unassembled WGS sequence"/>
</dbReference>
<dbReference type="SMART" id="SM00032">
    <property type="entry name" value="CCP"/>
    <property type="match status" value="5"/>
</dbReference>
<keyword evidence="6" id="KW-1133">Transmembrane helix</keyword>
<dbReference type="EMBL" id="VXIV02001673">
    <property type="protein sequence ID" value="KAF6030765.1"/>
    <property type="molecule type" value="Genomic_DNA"/>
</dbReference>
<comment type="caution">
    <text evidence="5">Lacks conserved residue(s) required for the propagation of feature annotation.</text>
</comment>
<evidence type="ECO:0000256" key="4">
    <source>
        <dbReference type="ARBA" id="ARBA00023180"/>
    </source>
</evidence>
<keyword evidence="3" id="KW-1015">Disulfide bond</keyword>
<evidence type="ECO:0000256" key="6">
    <source>
        <dbReference type="SAM" id="Phobius"/>
    </source>
</evidence>
<reference evidence="9" key="1">
    <citation type="submission" date="2020-06" db="EMBL/GenBank/DDBJ databases">
        <title>Draft genome of Bugula neritina, a colonial animal packing powerful symbionts and potential medicines.</title>
        <authorList>
            <person name="Rayko M."/>
        </authorList>
    </citation>
    <scope>NUCLEOTIDE SEQUENCE [LARGE SCALE GENOMIC DNA]</scope>
    <source>
        <strain evidence="9">Kwan_BN1</strain>
    </source>
</reference>
<dbReference type="InterPro" id="IPR000436">
    <property type="entry name" value="Sushi_SCR_CCP_dom"/>
</dbReference>
<evidence type="ECO:0000256" key="1">
    <source>
        <dbReference type="ARBA" id="ARBA00022659"/>
    </source>
</evidence>
<organism evidence="9 10">
    <name type="scientific">Bugula neritina</name>
    <name type="common">Brown bryozoan</name>
    <name type="synonym">Sertularia neritina</name>
    <dbReference type="NCBI Taxonomy" id="10212"/>
    <lineage>
        <taxon>Eukaryota</taxon>
        <taxon>Metazoa</taxon>
        <taxon>Spiralia</taxon>
        <taxon>Lophotrochozoa</taxon>
        <taxon>Bryozoa</taxon>
        <taxon>Gymnolaemata</taxon>
        <taxon>Cheilostomatida</taxon>
        <taxon>Flustrina</taxon>
        <taxon>Buguloidea</taxon>
        <taxon>Bugulidae</taxon>
        <taxon>Bugula</taxon>
    </lineage>
</organism>
<gene>
    <name evidence="9" type="ORF">EB796_010922</name>
</gene>
<dbReference type="Pfam" id="PF00084">
    <property type="entry name" value="Sushi"/>
    <property type="match status" value="3"/>
</dbReference>
<dbReference type="PANTHER" id="PTHR19325:SF575">
    <property type="entry name" value="LOCOMOTION-RELATED PROTEIN HIKARU GENKI"/>
    <property type="match status" value="1"/>
</dbReference>
<dbReference type="PANTHER" id="PTHR19325">
    <property type="entry name" value="COMPLEMENT COMPONENT-RELATED SUSHI DOMAIN-CONTAINING"/>
    <property type="match status" value="1"/>
</dbReference>
<dbReference type="OrthoDB" id="6156501at2759"/>
<evidence type="ECO:0000259" key="8">
    <source>
        <dbReference type="PROSITE" id="PS50923"/>
    </source>
</evidence>
<dbReference type="InterPro" id="IPR035976">
    <property type="entry name" value="Sushi/SCR/CCP_sf"/>
</dbReference>
<accession>A0A7J7JXZ0</accession>
<evidence type="ECO:0000313" key="10">
    <source>
        <dbReference type="Proteomes" id="UP000593567"/>
    </source>
</evidence>
<dbReference type="InterPro" id="IPR050350">
    <property type="entry name" value="Compl-Cell_Adhes-Reg"/>
</dbReference>
<keyword evidence="6" id="KW-0472">Membrane</keyword>
<keyword evidence="7" id="KW-0732">Signal</keyword>
<dbReference type="Gene3D" id="2.10.70.10">
    <property type="entry name" value="Complement Module, domain 1"/>
    <property type="match status" value="4"/>
</dbReference>
<keyword evidence="2" id="KW-0677">Repeat</keyword>
<keyword evidence="1 5" id="KW-0768">Sushi</keyword>
<evidence type="ECO:0000313" key="9">
    <source>
        <dbReference type="EMBL" id="KAF6030765.1"/>
    </source>
</evidence>
<feature type="domain" description="Sushi" evidence="8">
    <location>
        <begin position="21"/>
        <end position="82"/>
    </location>
</feature>
<sequence length="429" mass="46435">MGWGVSYGLLFALLRISFTSAQCGSPQTFSHATPESSDISSPVGTELVYHCNAGYEFITGSNSHTVECLAGNSWEVITDCERVYCPVFPGDVVTDPSNAIQFGDVVELSCPDMNTEKLLGAKINEKLSVTCTSNKTWDNWDGEITDGCLPIECVNPLDAHSVGDSADTARYTSVSFTCDTGYLYSDGSSTKLFTCNADAEWESGGNTNWSCIPQPCADLRSMNALEHVALEPNTSLVGVEVTLTCHTGYTFPDSSVQVTALCYGNQTWSIQPVDCEPKVCPEIFNVSNANASTTDNWYPTEVNFTCFPSFTFLDGSTVRSTQCNQYGRWSEVIPPCGEPLEVDVGYQEVSVDAEGAQSFGIVALSIIGVIIVLLVAADALTFGMQLAVLKENLKYWQKKDDDLVSLDGEEMMRASTVSLGLAHMILSTE</sequence>
<comment type="caution">
    <text evidence="9">The sequence shown here is derived from an EMBL/GenBank/DDBJ whole genome shotgun (WGS) entry which is preliminary data.</text>
</comment>
<evidence type="ECO:0000256" key="2">
    <source>
        <dbReference type="ARBA" id="ARBA00022737"/>
    </source>
</evidence>
<keyword evidence="4" id="KW-0325">Glycoprotein</keyword>
<keyword evidence="10" id="KW-1185">Reference proteome</keyword>
<evidence type="ECO:0000256" key="3">
    <source>
        <dbReference type="ARBA" id="ARBA00023157"/>
    </source>
</evidence>